<reference evidence="2" key="1">
    <citation type="submission" date="2015-04" db="UniProtKB">
        <authorList>
            <consortium name="EnsemblPlants"/>
        </authorList>
    </citation>
    <scope>IDENTIFICATION</scope>
    <source>
        <strain evidence="2">SL10</strain>
    </source>
</reference>
<dbReference type="HOGENOM" id="CLU_1009655_0_0_1"/>
<protein>
    <submittedName>
        <fullName evidence="2">Uncharacterized protein</fullName>
    </submittedName>
</protein>
<dbReference type="Gramene" id="ONIVA04G20540.1">
    <property type="protein sequence ID" value="ONIVA04G20540.1"/>
    <property type="gene ID" value="ONIVA04G20540"/>
</dbReference>
<keyword evidence="3" id="KW-1185">Reference proteome</keyword>
<dbReference type="OMA" id="CGMELGS"/>
<feature type="compositionally biased region" description="Gly residues" evidence="1">
    <location>
        <begin position="49"/>
        <end position="61"/>
    </location>
</feature>
<proteinExistence type="predicted"/>
<dbReference type="Proteomes" id="UP000006591">
    <property type="component" value="Chromosome 4"/>
</dbReference>
<dbReference type="EnsemblPlants" id="ONIVA04G20540.1">
    <property type="protein sequence ID" value="ONIVA04G20540.1"/>
    <property type="gene ID" value="ONIVA04G20540"/>
</dbReference>
<organism evidence="2">
    <name type="scientific">Oryza nivara</name>
    <name type="common">Indian wild rice</name>
    <name type="synonym">Oryza sativa f. spontanea</name>
    <dbReference type="NCBI Taxonomy" id="4536"/>
    <lineage>
        <taxon>Eukaryota</taxon>
        <taxon>Viridiplantae</taxon>
        <taxon>Streptophyta</taxon>
        <taxon>Embryophyta</taxon>
        <taxon>Tracheophyta</taxon>
        <taxon>Spermatophyta</taxon>
        <taxon>Magnoliopsida</taxon>
        <taxon>Liliopsida</taxon>
        <taxon>Poales</taxon>
        <taxon>Poaceae</taxon>
        <taxon>BOP clade</taxon>
        <taxon>Oryzoideae</taxon>
        <taxon>Oryzeae</taxon>
        <taxon>Oryzinae</taxon>
        <taxon>Oryza</taxon>
    </lineage>
</organism>
<feature type="region of interest" description="Disordered" evidence="1">
    <location>
        <begin position="44"/>
        <end position="131"/>
    </location>
</feature>
<accession>A0A0E0H4I3</accession>
<reference evidence="2" key="2">
    <citation type="submission" date="2018-04" db="EMBL/GenBank/DDBJ databases">
        <title>OnivRS2 (Oryza nivara Reference Sequence Version 2).</title>
        <authorList>
            <person name="Zhang J."/>
            <person name="Kudrna D."/>
            <person name="Lee S."/>
            <person name="Talag J."/>
            <person name="Rajasekar S."/>
            <person name="Welchert J."/>
            <person name="Hsing Y.-I."/>
            <person name="Wing R.A."/>
        </authorList>
    </citation>
    <scope>NUCLEOTIDE SEQUENCE [LARGE SCALE GENOMIC DNA]</scope>
    <source>
        <strain evidence="2">SL10</strain>
    </source>
</reference>
<evidence type="ECO:0000313" key="3">
    <source>
        <dbReference type="Proteomes" id="UP000006591"/>
    </source>
</evidence>
<evidence type="ECO:0000313" key="2">
    <source>
        <dbReference type="EnsemblPlants" id="ONIVA04G20540.1"/>
    </source>
</evidence>
<sequence>MQVMAGGGGEERAGSMEGESLAAGRGSLVAAQLRAGGERLCGMELGSARPGGGTKGRNRGGAGRRREWSREKKVRAPIGGGGQRRRRLRLGDGRAHRRSTMVGAGGKGVATRQRPSRRDDGLGVDEDNDDGGFSGGGGALAARSCAGAASAPWHAARAQHIILLVTILHAHPRIGFARQEHVSLLSGNVHVGCPWSHTRKTKSTHKATTQPAAAGLIFRMRKRSVPASTAAYGCSFPEGGKKTIGLFFWLAFVDCATSSYTLYSRGSQQLWLLRVK</sequence>
<feature type="region of interest" description="Disordered" evidence="1">
    <location>
        <begin position="1"/>
        <end position="20"/>
    </location>
</feature>
<name>A0A0E0H4I3_ORYNI</name>
<evidence type="ECO:0000256" key="1">
    <source>
        <dbReference type="SAM" id="MobiDB-lite"/>
    </source>
</evidence>
<dbReference type="AlphaFoldDB" id="A0A0E0H4I3"/>